<evidence type="ECO:0000313" key="2">
    <source>
        <dbReference type="Proteomes" id="UP000031803"/>
    </source>
</evidence>
<dbReference type="RefSeq" id="YP_009198584.1">
    <property type="nucleotide sequence ID" value="NC_028799.1"/>
</dbReference>
<name>A0A0B5HAH0_9CAUD</name>
<keyword evidence="2" id="KW-1185">Reference proteome</keyword>
<accession>A0A0B5HAH0</accession>
<dbReference type="Proteomes" id="UP000031803">
    <property type="component" value="Segment"/>
</dbReference>
<dbReference type="KEGG" id="vg:26625662"/>
<dbReference type="Gene3D" id="3.90.320.10">
    <property type="match status" value="1"/>
</dbReference>
<sequence length="337" mass="38029">MPASVTNNSNIPLSVAVFLASATYDFKPNPNSLSATDFNRSIRQIVLRNRINGGELNSEPTDIINLVKSKNGTAIHDSIEKTWLDDKVRKAALEALGYPEAVINRIVVNPTDDHLKGNPDCIPVYMELRNSIELDGYTISGKFDFVAEGGLTDFKSTGTWKYKDLEKADKDYRTQGSIYKVIHKDKITQDHMTIVFWFTDWSKNRSLSDPNYPKAPIVPHKVKLLNGAETINFMRAFIAEIEKHKDTPEHLLPDCTAEQLWQDEPTYKYYKNPEKRTRSTANFDTFAEAQKRFIEDGAVGVVVTVPGKAKACLYCKAFDACTQKDRLIEAGLLEIED</sequence>
<evidence type="ECO:0008006" key="3">
    <source>
        <dbReference type="Google" id="ProtNLM"/>
    </source>
</evidence>
<proteinExistence type="predicted"/>
<organism evidence="1 2">
    <name type="scientific">Vibrio phage phi 1</name>
    <dbReference type="NCBI Taxonomy" id="1589297"/>
    <lineage>
        <taxon>Viruses</taxon>
        <taxon>Duplodnaviria</taxon>
        <taxon>Heunggongvirae</taxon>
        <taxon>Uroviricota</taxon>
        <taxon>Caudoviricetes</taxon>
        <taxon>Schitoviridae</taxon>
        <taxon>Pacinivirus</taxon>
        <taxon>Pacinivirus phi1</taxon>
    </lineage>
</organism>
<gene>
    <name evidence="1" type="ORF">SBVP1_0066</name>
</gene>
<reference evidence="1 2" key="1">
    <citation type="submission" date="2014-12" db="EMBL/GenBank/DDBJ databases">
        <title>Complete genome sequences of three Vibrio cholerae specific bacteriophages.</title>
        <authorList>
            <person name="Bhandare S.G."/>
            <person name="Warry A."/>
            <person name="Emes R.D."/>
            <person name="Hooton S.P.T."/>
            <person name="Barrow P.A."/>
            <person name="Atterbury R.J."/>
        </authorList>
    </citation>
    <scope>NUCLEOTIDE SEQUENCE [LARGE SCALE GENOMIC DNA]</scope>
</reference>
<dbReference type="EMBL" id="KP280062">
    <property type="protein sequence ID" value="AJF40724.1"/>
    <property type="molecule type" value="Genomic_DNA"/>
</dbReference>
<protein>
    <recommendedName>
        <fullName evidence="3">PD-(D/E)XK endonuclease-like domain-containing protein</fullName>
    </recommendedName>
</protein>
<dbReference type="InterPro" id="IPR011604">
    <property type="entry name" value="PDDEXK-like_dom_sf"/>
</dbReference>
<dbReference type="GeneID" id="26625662"/>
<dbReference type="OrthoDB" id="4045at10239"/>
<evidence type="ECO:0000313" key="1">
    <source>
        <dbReference type="EMBL" id="AJF40724.1"/>
    </source>
</evidence>